<feature type="compositionally biased region" description="Polar residues" evidence="1">
    <location>
        <begin position="765"/>
        <end position="777"/>
    </location>
</feature>
<feature type="compositionally biased region" description="Basic and acidic residues" evidence="1">
    <location>
        <begin position="442"/>
        <end position="451"/>
    </location>
</feature>
<name>A0A4Y9ZC60_9AGAM</name>
<feature type="compositionally biased region" description="Low complexity" evidence="1">
    <location>
        <begin position="564"/>
        <end position="575"/>
    </location>
</feature>
<feature type="compositionally biased region" description="Basic residues" evidence="1">
    <location>
        <begin position="358"/>
        <end position="370"/>
    </location>
</feature>
<reference evidence="2 3" key="1">
    <citation type="submission" date="2019-02" db="EMBL/GenBank/DDBJ databases">
        <title>Genome sequencing of the rare red list fungi Dentipellis fragilis.</title>
        <authorList>
            <person name="Buettner E."/>
            <person name="Kellner H."/>
        </authorList>
    </citation>
    <scope>NUCLEOTIDE SEQUENCE [LARGE SCALE GENOMIC DNA]</scope>
    <source>
        <strain evidence="2 3">DSM 105465</strain>
    </source>
</reference>
<dbReference type="Proteomes" id="UP000298327">
    <property type="component" value="Unassembled WGS sequence"/>
</dbReference>
<feature type="compositionally biased region" description="Basic residues" evidence="1">
    <location>
        <begin position="259"/>
        <end position="270"/>
    </location>
</feature>
<feature type="compositionally biased region" description="Polar residues" evidence="1">
    <location>
        <begin position="327"/>
        <end position="342"/>
    </location>
</feature>
<feature type="compositionally biased region" description="Low complexity" evidence="1">
    <location>
        <begin position="663"/>
        <end position="690"/>
    </location>
</feature>
<dbReference type="AlphaFoldDB" id="A0A4Y9ZC60"/>
<dbReference type="EMBL" id="SEOQ01000015">
    <property type="protein sequence ID" value="TFY72416.1"/>
    <property type="molecule type" value="Genomic_DNA"/>
</dbReference>
<gene>
    <name evidence="2" type="ORF">EVG20_g594</name>
</gene>
<feature type="compositionally biased region" description="Polar residues" evidence="1">
    <location>
        <begin position="875"/>
        <end position="891"/>
    </location>
</feature>
<evidence type="ECO:0000313" key="2">
    <source>
        <dbReference type="EMBL" id="TFY72416.1"/>
    </source>
</evidence>
<dbReference type="OrthoDB" id="3231532at2759"/>
<keyword evidence="3" id="KW-1185">Reference proteome</keyword>
<feature type="compositionally biased region" description="Low complexity" evidence="1">
    <location>
        <begin position="232"/>
        <end position="242"/>
    </location>
</feature>
<feature type="compositionally biased region" description="Basic and acidic residues" evidence="1">
    <location>
        <begin position="200"/>
        <end position="216"/>
    </location>
</feature>
<feature type="compositionally biased region" description="Polar residues" evidence="1">
    <location>
        <begin position="903"/>
        <end position="912"/>
    </location>
</feature>
<feature type="compositionally biased region" description="Polar residues" evidence="1">
    <location>
        <begin position="721"/>
        <end position="730"/>
    </location>
</feature>
<feature type="compositionally biased region" description="Low complexity" evidence="1">
    <location>
        <begin position="179"/>
        <end position="196"/>
    </location>
</feature>
<proteinExistence type="predicted"/>
<feature type="region of interest" description="Disordered" evidence="1">
    <location>
        <begin position="258"/>
        <end position="914"/>
    </location>
</feature>
<sequence>MDTTWSNQFFGLEPFEESWQGSTTSSTHSSDATVLATIMETKETPKHGRKKSIFSRKSKRANTAPAHLDDMSDKTRDADAGSLTTLESVDNFGMPTTRSIIPDPLNELPAWFNKEGEWAASPVHLFRSRYPIHNPVGPRYYRNIHLLPHVLGKRPSSVFSPSFPPMAAEGASDDPAWKPSPSRSPSGSPLPTPSSSQTRIPDDRAVTSPDETDKGPQSRMASFNGGPRHKTTTPSPLSQSTSAIHLQAAEFEAAQLSRKLSRKLSKRKPGIRSVFGGKTEDTHDVQVSASAPVTPIDPTATVVSSDSSHPKTLGRKHSKMASGVPPTASQVSIPASISTHSVAPSKKKEKRGSVLGRLAKRFSVMRKSTRHSLAVTDEGHDPSSRQGSVEPERRTSSLAPRIPSPEKPPHSRQSTDASKRVPPPVVDTATSPDVATPPPVHPDNEIEDRKSSISLETPFSIGRLTIANPDSPSSSDNSPARPPVQLPPHEIASPLSRTISRPSDDKALPIITPVSEGHLHRQLNGLVSSPVEMNSPALTPIEKDSPSVPPKSPIRRSSEKHLPSSHQPSSSRGSSEIQPSSAAMKSPSRRSLDQHVSSPRHSRQGSSTGKSSSDARQGSSSTKHSTLHSPDRQPSSHPQPHNGSSSMKPVNGPTVPFPKASHQSPSAAPAIVQAIASSSSADDSPLSKASILANPPTPHVPPVDMRSPVPVIPSPIIITPSGATTTNGTRSSRESSPTKKESSSRIMTSSSVKSRETETFRLIRSPSTGQVPTTGQTFVAHGEHWEVVGSPEPAKRSKTLKEEPKPKKLTKRESKRHEKEKAKEAVTNGHTRAASMDSLYQQAPPQSQLSKHVSKTKESSSKKRKSHSEHRANGHRTSVDTATGKVQTTAADNGGAHLERHPSTSARPTSEMPSAADLNAFRARDAWEMDRLWKGRSMAYGLDGPQVVYTQSIGSNPSVGDVRRSSTVGPGGHGSSHTSYKLQTPFHGHESSAQTHTHIPSHDYSPHSHSPDYTAPAPSYLYPNGYRSYPDISTIPSMSSPADPPQPSLRYLTPYPTPRAAPPTKPRPYRRRWPTTRTQPSTGAASLASFLRLTDTTTSRLPPLQPTTPATFAFSHRQRDILRT</sequence>
<protein>
    <submittedName>
        <fullName evidence="2">Uncharacterized protein</fullName>
    </submittedName>
</protein>
<feature type="region of interest" description="Disordered" evidence="1">
    <location>
        <begin position="953"/>
        <end position="1010"/>
    </location>
</feature>
<feature type="region of interest" description="Disordered" evidence="1">
    <location>
        <begin position="38"/>
        <end position="77"/>
    </location>
</feature>
<feature type="region of interest" description="Disordered" evidence="1">
    <location>
        <begin position="1036"/>
        <end position="1086"/>
    </location>
</feature>
<evidence type="ECO:0000313" key="3">
    <source>
        <dbReference type="Proteomes" id="UP000298327"/>
    </source>
</evidence>
<feature type="region of interest" description="Disordered" evidence="1">
    <location>
        <begin position="162"/>
        <end position="244"/>
    </location>
</feature>
<feature type="compositionally biased region" description="Basic and acidic residues" evidence="1">
    <location>
        <begin position="793"/>
        <end position="824"/>
    </location>
</feature>
<feature type="compositionally biased region" description="Basic and acidic residues" evidence="1">
    <location>
        <begin position="67"/>
        <end position="77"/>
    </location>
</feature>
<feature type="compositionally biased region" description="Basic and acidic residues" evidence="1">
    <location>
        <begin position="1000"/>
        <end position="1010"/>
    </location>
</feature>
<comment type="caution">
    <text evidence="2">The sequence shown here is derived from an EMBL/GenBank/DDBJ whole genome shotgun (WGS) entry which is preliminary data.</text>
</comment>
<feature type="compositionally biased region" description="Basic and acidic residues" evidence="1">
    <location>
        <begin position="731"/>
        <end position="743"/>
    </location>
</feature>
<feature type="compositionally biased region" description="Pro residues" evidence="1">
    <location>
        <begin position="1055"/>
        <end position="1066"/>
    </location>
</feature>
<feature type="compositionally biased region" description="Low complexity" evidence="1">
    <location>
        <begin position="467"/>
        <end position="479"/>
    </location>
</feature>
<dbReference type="STRING" id="205917.A0A4Y9ZC60"/>
<feature type="compositionally biased region" description="Polar residues" evidence="1">
    <location>
        <begin position="838"/>
        <end position="849"/>
    </location>
</feature>
<feature type="compositionally biased region" description="Basic residues" evidence="1">
    <location>
        <begin position="47"/>
        <end position="60"/>
    </location>
</feature>
<evidence type="ECO:0000256" key="1">
    <source>
        <dbReference type="SAM" id="MobiDB-lite"/>
    </source>
</evidence>
<organism evidence="2 3">
    <name type="scientific">Dentipellis fragilis</name>
    <dbReference type="NCBI Taxonomy" id="205917"/>
    <lineage>
        <taxon>Eukaryota</taxon>
        <taxon>Fungi</taxon>
        <taxon>Dikarya</taxon>
        <taxon>Basidiomycota</taxon>
        <taxon>Agaricomycotina</taxon>
        <taxon>Agaricomycetes</taxon>
        <taxon>Russulales</taxon>
        <taxon>Hericiaceae</taxon>
        <taxon>Dentipellis</taxon>
    </lineage>
</organism>
<accession>A0A4Y9ZC60</accession>
<feature type="compositionally biased region" description="Polar residues" evidence="1">
    <location>
        <begin position="614"/>
        <end position="648"/>
    </location>
</feature>